<dbReference type="AlphaFoldDB" id="A0A0C3F732"/>
<gene>
    <name evidence="6" type="ORF">PILCRDRAFT_822588</name>
</gene>
<dbReference type="PROSITE" id="PS51767">
    <property type="entry name" value="PEPTIDASE_A1"/>
    <property type="match status" value="1"/>
</dbReference>
<dbReference type="PANTHER" id="PTHR47966:SF51">
    <property type="entry name" value="BETA-SITE APP-CLEAVING ENZYME, ISOFORM A-RELATED"/>
    <property type="match status" value="1"/>
</dbReference>
<dbReference type="InterPro" id="IPR021109">
    <property type="entry name" value="Peptidase_aspartic_dom_sf"/>
</dbReference>
<evidence type="ECO:0000256" key="1">
    <source>
        <dbReference type="ARBA" id="ARBA00007447"/>
    </source>
</evidence>
<dbReference type="Pfam" id="PF00026">
    <property type="entry name" value="Asp"/>
    <property type="match status" value="1"/>
</dbReference>
<dbReference type="GO" id="GO:0006508">
    <property type="term" value="P:proteolysis"/>
    <property type="evidence" value="ECO:0007669"/>
    <property type="project" value="InterPro"/>
</dbReference>
<evidence type="ECO:0000259" key="5">
    <source>
        <dbReference type="PROSITE" id="PS51767"/>
    </source>
</evidence>
<evidence type="ECO:0000256" key="2">
    <source>
        <dbReference type="SAM" id="MobiDB-lite"/>
    </source>
</evidence>
<feature type="region of interest" description="Disordered" evidence="2">
    <location>
        <begin position="533"/>
        <end position="552"/>
    </location>
</feature>
<protein>
    <recommendedName>
        <fullName evidence="5">Peptidase A1 domain-containing protein</fullName>
    </recommendedName>
</protein>
<feature type="region of interest" description="Disordered" evidence="2">
    <location>
        <begin position="415"/>
        <end position="439"/>
    </location>
</feature>
<organism evidence="6 7">
    <name type="scientific">Piloderma croceum (strain F 1598)</name>
    <dbReference type="NCBI Taxonomy" id="765440"/>
    <lineage>
        <taxon>Eukaryota</taxon>
        <taxon>Fungi</taxon>
        <taxon>Dikarya</taxon>
        <taxon>Basidiomycota</taxon>
        <taxon>Agaricomycotina</taxon>
        <taxon>Agaricomycetes</taxon>
        <taxon>Agaricomycetidae</taxon>
        <taxon>Atheliales</taxon>
        <taxon>Atheliaceae</taxon>
        <taxon>Piloderma</taxon>
    </lineage>
</organism>
<dbReference type="CDD" id="cd05471">
    <property type="entry name" value="pepsin_like"/>
    <property type="match status" value="1"/>
</dbReference>
<dbReference type="SUPFAM" id="SSF50630">
    <property type="entry name" value="Acid proteases"/>
    <property type="match status" value="1"/>
</dbReference>
<dbReference type="STRING" id="765440.A0A0C3F732"/>
<feature type="signal peptide" evidence="4">
    <location>
        <begin position="1"/>
        <end position="20"/>
    </location>
</feature>
<dbReference type="InParanoid" id="A0A0C3F732"/>
<feature type="region of interest" description="Disordered" evidence="2">
    <location>
        <begin position="480"/>
        <end position="516"/>
    </location>
</feature>
<name>A0A0C3F732_PILCF</name>
<dbReference type="PANTHER" id="PTHR47966">
    <property type="entry name" value="BETA-SITE APP-CLEAVING ENZYME, ISOFORM A-RELATED"/>
    <property type="match status" value="1"/>
</dbReference>
<keyword evidence="3" id="KW-0812">Transmembrane</keyword>
<feature type="compositionally biased region" description="Gly residues" evidence="2">
    <location>
        <begin position="486"/>
        <end position="496"/>
    </location>
</feature>
<feature type="transmembrane region" description="Helical" evidence="3">
    <location>
        <begin position="445"/>
        <end position="466"/>
    </location>
</feature>
<reference evidence="6 7" key="1">
    <citation type="submission" date="2014-04" db="EMBL/GenBank/DDBJ databases">
        <authorList>
            <consortium name="DOE Joint Genome Institute"/>
            <person name="Kuo A."/>
            <person name="Tarkka M."/>
            <person name="Buscot F."/>
            <person name="Kohler A."/>
            <person name="Nagy L.G."/>
            <person name="Floudas D."/>
            <person name="Copeland A."/>
            <person name="Barry K.W."/>
            <person name="Cichocki N."/>
            <person name="Veneault-Fourrey C."/>
            <person name="LaButti K."/>
            <person name="Lindquist E.A."/>
            <person name="Lipzen A."/>
            <person name="Lundell T."/>
            <person name="Morin E."/>
            <person name="Murat C."/>
            <person name="Sun H."/>
            <person name="Tunlid A."/>
            <person name="Henrissat B."/>
            <person name="Grigoriev I.V."/>
            <person name="Hibbett D.S."/>
            <person name="Martin F."/>
            <person name="Nordberg H.P."/>
            <person name="Cantor M.N."/>
            <person name="Hua S.X."/>
        </authorList>
    </citation>
    <scope>NUCLEOTIDE SEQUENCE [LARGE SCALE GENOMIC DNA]</scope>
    <source>
        <strain evidence="6 7">F 1598</strain>
    </source>
</reference>
<accession>A0A0C3F732</accession>
<dbReference type="GO" id="GO:0004190">
    <property type="term" value="F:aspartic-type endopeptidase activity"/>
    <property type="evidence" value="ECO:0007669"/>
    <property type="project" value="InterPro"/>
</dbReference>
<feature type="compositionally biased region" description="Low complexity" evidence="2">
    <location>
        <begin position="419"/>
        <end position="439"/>
    </location>
</feature>
<evidence type="ECO:0000313" key="7">
    <source>
        <dbReference type="Proteomes" id="UP000054166"/>
    </source>
</evidence>
<keyword evidence="3" id="KW-1133">Transmembrane helix</keyword>
<dbReference type="InterPro" id="IPR001461">
    <property type="entry name" value="Aspartic_peptidase_A1"/>
</dbReference>
<feature type="domain" description="Peptidase A1" evidence="5">
    <location>
        <begin position="57"/>
        <end position="381"/>
    </location>
</feature>
<reference evidence="7" key="2">
    <citation type="submission" date="2015-01" db="EMBL/GenBank/DDBJ databases">
        <title>Evolutionary Origins and Diversification of the Mycorrhizal Mutualists.</title>
        <authorList>
            <consortium name="DOE Joint Genome Institute"/>
            <consortium name="Mycorrhizal Genomics Consortium"/>
            <person name="Kohler A."/>
            <person name="Kuo A."/>
            <person name="Nagy L.G."/>
            <person name="Floudas D."/>
            <person name="Copeland A."/>
            <person name="Barry K.W."/>
            <person name="Cichocki N."/>
            <person name="Veneault-Fourrey C."/>
            <person name="LaButti K."/>
            <person name="Lindquist E.A."/>
            <person name="Lipzen A."/>
            <person name="Lundell T."/>
            <person name="Morin E."/>
            <person name="Murat C."/>
            <person name="Riley R."/>
            <person name="Ohm R."/>
            <person name="Sun H."/>
            <person name="Tunlid A."/>
            <person name="Henrissat B."/>
            <person name="Grigoriev I.V."/>
            <person name="Hibbett D.S."/>
            <person name="Martin F."/>
        </authorList>
    </citation>
    <scope>NUCLEOTIDE SEQUENCE [LARGE SCALE GENOMIC DNA]</scope>
    <source>
        <strain evidence="7">F 1598</strain>
    </source>
</reference>
<dbReference type="InterPro" id="IPR034164">
    <property type="entry name" value="Pepsin-like_dom"/>
</dbReference>
<feature type="chain" id="PRO_5002164267" description="Peptidase A1 domain-containing protein" evidence="4">
    <location>
        <begin position="21"/>
        <end position="552"/>
    </location>
</feature>
<evidence type="ECO:0000256" key="4">
    <source>
        <dbReference type="SAM" id="SignalP"/>
    </source>
</evidence>
<dbReference type="Proteomes" id="UP000054166">
    <property type="component" value="Unassembled WGS sequence"/>
</dbReference>
<sequence length="552" mass="57932">MKFILYLLALYAAVVDLADALHLPMVGRSSSGRSRKTLGRRTTMFAGDLTDVTNVEYFVNITLGGEPFTAQIDTGSSDLWVAADSVPNATTTGKTVKVQYAVGEADGPILLADLEFAEYKVSNQAFFLVEPDSNHPVSQGIIGLGPGSVSAIRDTLNSDSGDTAVDRIFNQNHSSSNFISVLLGRSDDPDNPWPGDITVGTVMEGYEEILNQPKLDVATAKNGNQHWSVVIDPDGIIGPNGEAVPVQTTVSSTKNSTQLTGFFDTGFTLPQVPANVAQFIYSQIEGATLVNDSSIGPIWTMGCDKEVNISIKAGGQNYPMHPLDTTMSYSNLGISGDGCVGTFQPIGASAVGPDFDMIIGMAMMRNFYTLINYGDFVVGTTSKAAPYAQLLSTSNNTAQVHQEFVQARLNGVDTTGSQTLLTPDTSGTPTPSSTSNNSSSNTKKILIYAAIGVGGLAALLLLGSLISCMCRRGSKGHSSYASAAAAGGGGGGGGARGLLPSPWERSGGRYQPLHDPAPAAATEMYAAPYASGSQESTAYHPPSSYPLHSWQH</sequence>
<evidence type="ECO:0000256" key="3">
    <source>
        <dbReference type="SAM" id="Phobius"/>
    </source>
</evidence>
<keyword evidence="7" id="KW-1185">Reference proteome</keyword>
<evidence type="ECO:0000313" key="6">
    <source>
        <dbReference type="EMBL" id="KIM80490.1"/>
    </source>
</evidence>
<dbReference type="EMBL" id="KN833004">
    <property type="protein sequence ID" value="KIM80490.1"/>
    <property type="molecule type" value="Genomic_DNA"/>
</dbReference>
<dbReference type="InterPro" id="IPR033121">
    <property type="entry name" value="PEPTIDASE_A1"/>
</dbReference>
<dbReference type="OrthoDB" id="15189at2759"/>
<comment type="similarity">
    <text evidence="1">Belongs to the peptidase A1 family.</text>
</comment>
<proteinExistence type="inferred from homology"/>
<keyword evidence="4" id="KW-0732">Signal</keyword>
<dbReference type="HOGENOM" id="CLU_013253_8_0_1"/>
<keyword evidence="3" id="KW-0472">Membrane</keyword>
<dbReference type="Gene3D" id="2.40.70.10">
    <property type="entry name" value="Acid Proteases"/>
    <property type="match status" value="2"/>
</dbReference>